<evidence type="ECO:0000313" key="5">
    <source>
        <dbReference type="RefSeq" id="XP_028040284.1"/>
    </source>
</evidence>
<evidence type="ECO:0000256" key="3">
    <source>
        <dbReference type="SAM" id="SignalP"/>
    </source>
</evidence>
<evidence type="ECO:0000256" key="2">
    <source>
        <dbReference type="SAM" id="Phobius"/>
    </source>
</evidence>
<accession>A0A6J2KJB1</accession>
<reference evidence="5" key="1">
    <citation type="submission" date="2025-08" db="UniProtKB">
        <authorList>
            <consortium name="RefSeq"/>
        </authorList>
    </citation>
    <scope>IDENTIFICATION</scope>
    <source>
        <tissue evidence="5">Silk gland</tissue>
    </source>
</reference>
<keyword evidence="2" id="KW-0472">Membrane</keyword>
<keyword evidence="2" id="KW-0812">Transmembrane</keyword>
<dbReference type="RefSeq" id="XP_028040284.1">
    <property type="nucleotide sequence ID" value="XM_028184483.1"/>
</dbReference>
<dbReference type="KEGG" id="bman:114250565"/>
<dbReference type="GeneID" id="114250565"/>
<sequence length="401" mass="44892">MDFKLNVFYLLILILSNVRNGVSEITGSTKSPTKAQTQKTDPEGVHIPIYGVVLISITIIILCIIIICLGIAIYKLKNNRKETAISNSDNNVGDTTIGQNISSTTEKYVKLKSLKQDMSNYDIHIHSTSTLSLLKVNETDTLANLNEAQSSLQLIDASKNPLQSMLSEELRKKFELKKQKDIVLLNEISEQIKGESIKKTMIENVSILSDSGNSKRIDDSKDNHSGTEINDTNMPLTSKRLSDDAIVTILVTGVNENNDKTVPNHLTKSDVSNLAFKTLQHENNELLKVKSSHEIRTEQQWPMLVKKKESNAGLSRSACDLTSASSFMGSYDELPSPLPLNCDSKKIMEDNNVYHTIPRRRSSVHHFFVENYDILPPNERISYVEPSYCNAKTPKLELPTE</sequence>
<evidence type="ECO:0000313" key="4">
    <source>
        <dbReference type="Proteomes" id="UP000504629"/>
    </source>
</evidence>
<protein>
    <submittedName>
        <fullName evidence="5">Uncharacterized protein LOC114250565</fullName>
    </submittedName>
</protein>
<feature type="transmembrane region" description="Helical" evidence="2">
    <location>
        <begin position="47"/>
        <end position="74"/>
    </location>
</feature>
<evidence type="ECO:0000256" key="1">
    <source>
        <dbReference type="SAM" id="MobiDB-lite"/>
    </source>
</evidence>
<gene>
    <name evidence="5" type="primary">LOC114250565</name>
</gene>
<feature type="region of interest" description="Disordered" evidence="1">
    <location>
        <begin position="212"/>
        <end position="236"/>
    </location>
</feature>
<feature type="compositionally biased region" description="Polar residues" evidence="1">
    <location>
        <begin position="226"/>
        <end position="236"/>
    </location>
</feature>
<name>A0A6J2KJB1_BOMMA</name>
<dbReference type="AlphaFoldDB" id="A0A6J2KJB1"/>
<organism evidence="4 5">
    <name type="scientific">Bombyx mandarina</name>
    <name type="common">Wild silk moth</name>
    <name type="synonym">Wild silkworm</name>
    <dbReference type="NCBI Taxonomy" id="7092"/>
    <lineage>
        <taxon>Eukaryota</taxon>
        <taxon>Metazoa</taxon>
        <taxon>Ecdysozoa</taxon>
        <taxon>Arthropoda</taxon>
        <taxon>Hexapoda</taxon>
        <taxon>Insecta</taxon>
        <taxon>Pterygota</taxon>
        <taxon>Neoptera</taxon>
        <taxon>Endopterygota</taxon>
        <taxon>Lepidoptera</taxon>
        <taxon>Glossata</taxon>
        <taxon>Ditrysia</taxon>
        <taxon>Bombycoidea</taxon>
        <taxon>Bombycidae</taxon>
        <taxon>Bombycinae</taxon>
        <taxon>Bombyx</taxon>
    </lineage>
</organism>
<feature type="compositionally biased region" description="Basic and acidic residues" evidence="1">
    <location>
        <begin position="213"/>
        <end position="225"/>
    </location>
</feature>
<proteinExistence type="predicted"/>
<keyword evidence="2" id="KW-1133">Transmembrane helix</keyword>
<keyword evidence="3" id="KW-0732">Signal</keyword>
<feature type="signal peptide" evidence="3">
    <location>
        <begin position="1"/>
        <end position="23"/>
    </location>
</feature>
<dbReference type="Proteomes" id="UP000504629">
    <property type="component" value="Unplaced"/>
</dbReference>
<keyword evidence="4" id="KW-1185">Reference proteome</keyword>
<feature type="chain" id="PRO_5026719246" evidence="3">
    <location>
        <begin position="24"/>
        <end position="401"/>
    </location>
</feature>